<dbReference type="Pfam" id="PF10516">
    <property type="entry name" value="SHNi-TPR"/>
    <property type="match status" value="1"/>
</dbReference>
<dbReference type="GO" id="GO:0006335">
    <property type="term" value="P:DNA replication-dependent chromatin assembly"/>
    <property type="evidence" value="ECO:0007669"/>
    <property type="project" value="TreeGrafter"/>
</dbReference>
<dbReference type="OrthoDB" id="5587616at2759"/>
<dbReference type="GO" id="GO:0042393">
    <property type="term" value="F:histone binding"/>
    <property type="evidence" value="ECO:0007669"/>
    <property type="project" value="TreeGrafter"/>
</dbReference>
<evidence type="ECO:0000256" key="4">
    <source>
        <dbReference type="SAM" id="MobiDB-lite"/>
    </source>
</evidence>
<dbReference type="EMBL" id="KQ030546">
    <property type="protein sequence ID" value="KJZ72458.1"/>
    <property type="molecule type" value="Genomic_DNA"/>
</dbReference>
<dbReference type="PANTHER" id="PTHR15081:SF1">
    <property type="entry name" value="NUCLEAR AUTOANTIGENIC SPERM PROTEIN"/>
    <property type="match status" value="1"/>
</dbReference>
<keyword evidence="2" id="KW-0802">TPR repeat</keyword>
<evidence type="ECO:0000259" key="5">
    <source>
        <dbReference type="Pfam" id="PF10516"/>
    </source>
</evidence>
<dbReference type="InterPro" id="IPR011990">
    <property type="entry name" value="TPR-like_helical_dom_sf"/>
</dbReference>
<dbReference type="InterPro" id="IPR051730">
    <property type="entry name" value="NASP-like"/>
</dbReference>
<proteinExistence type="predicted"/>
<feature type="region of interest" description="Disordered" evidence="4">
    <location>
        <begin position="127"/>
        <end position="218"/>
    </location>
</feature>
<feature type="region of interest" description="Disordered" evidence="4">
    <location>
        <begin position="451"/>
        <end position="502"/>
    </location>
</feature>
<feature type="domain" description="Tetratricopeptide SHNi-TPR" evidence="5">
    <location>
        <begin position="266"/>
        <end position="302"/>
    </location>
</feature>
<accession>A0A0F7ZT42</accession>
<feature type="compositionally biased region" description="Basic and acidic residues" evidence="4">
    <location>
        <begin position="162"/>
        <end position="171"/>
    </location>
</feature>
<feature type="compositionally biased region" description="Basic and acidic residues" evidence="4">
    <location>
        <begin position="493"/>
        <end position="502"/>
    </location>
</feature>
<dbReference type="InterPro" id="IPR019544">
    <property type="entry name" value="Tetratricopeptide_SHNi-TPR_dom"/>
</dbReference>
<dbReference type="PANTHER" id="PTHR15081">
    <property type="entry name" value="NUCLEAR AUTOANTIGENIC SPERM PROTEIN NASP -RELATED"/>
    <property type="match status" value="1"/>
</dbReference>
<evidence type="ECO:0000256" key="2">
    <source>
        <dbReference type="ARBA" id="ARBA00022803"/>
    </source>
</evidence>
<protein>
    <recommendedName>
        <fullName evidence="5">Tetratricopeptide SHNi-TPR domain-containing protein</fullName>
    </recommendedName>
</protein>
<reference evidence="6 7" key="1">
    <citation type="journal article" date="2014" name="Genome Biol. Evol.">
        <title>Comparative genomics and transcriptomics analyses reveal divergent lifestyle features of nematode endoparasitic fungus Hirsutella minnesotensis.</title>
        <authorList>
            <person name="Lai Y."/>
            <person name="Liu K."/>
            <person name="Zhang X."/>
            <person name="Zhang X."/>
            <person name="Li K."/>
            <person name="Wang N."/>
            <person name="Shu C."/>
            <person name="Wu Y."/>
            <person name="Wang C."/>
            <person name="Bushley K.E."/>
            <person name="Xiang M."/>
            <person name="Liu X."/>
        </authorList>
    </citation>
    <scope>NUCLEOTIDE SEQUENCE [LARGE SCALE GENOMIC DNA]</scope>
    <source>
        <strain evidence="6 7">3608</strain>
    </source>
</reference>
<dbReference type="GO" id="GO:0034080">
    <property type="term" value="P:CENP-A containing chromatin assembly"/>
    <property type="evidence" value="ECO:0007669"/>
    <property type="project" value="TreeGrafter"/>
</dbReference>
<dbReference type="AlphaFoldDB" id="A0A0F7ZT42"/>
<gene>
    <name evidence="6" type="ORF">HIM_08127</name>
</gene>
<feature type="compositionally biased region" description="Basic and acidic residues" evidence="4">
    <location>
        <begin position="1"/>
        <end position="13"/>
    </location>
</feature>
<dbReference type="Gene3D" id="1.25.40.10">
    <property type="entry name" value="Tetratricopeptide repeat domain"/>
    <property type="match status" value="1"/>
</dbReference>
<evidence type="ECO:0000256" key="1">
    <source>
        <dbReference type="ARBA" id="ARBA00022737"/>
    </source>
</evidence>
<keyword evidence="3" id="KW-0175">Coiled coil</keyword>
<feature type="compositionally biased region" description="Acidic residues" evidence="4">
    <location>
        <begin position="192"/>
        <end position="217"/>
    </location>
</feature>
<evidence type="ECO:0000256" key="3">
    <source>
        <dbReference type="SAM" id="Coils"/>
    </source>
</evidence>
<dbReference type="GO" id="GO:0005654">
    <property type="term" value="C:nucleoplasm"/>
    <property type="evidence" value="ECO:0007669"/>
    <property type="project" value="TreeGrafter"/>
</dbReference>
<name>A0A0F7ZT42_9HYPO</name>
<feature type="coiled-coil region" evidence="3">
    <location>
        <begin position="377"/>
        <end position="404"/>
    </location>
</feature>
<dbReference type="Proteomes" id="UP000054481">
    <property type="component" value="Unassembled WGS sequence"/>
</dbReference>
<feature type="compositionally biased region" description="Low complexity" evidence="4">
    <location>
        <begin position="143"/>
        <end position="161"/>
    </location>
</feature>
<organism evidence="6 7">
    <name type="scientific">Hirsutella minnesotensis 3608</name>
    <dbReference type="NCBI Taxonomy" id="1043627"/>
    <lineage>
        <taxon>Eukaryota</taxon>
        <taxon>Fungi</taxon>
        <taxon>Dikarya</taxon>
        <taxon>Ascomycota</taxon>
        <taxon>Pezizomycotina</taxon>
        <taxon>Sordariomycetes</taxon>
        <taxon>Hypocreomycetidae</taxon>
        <taxon>Hypocreales</taxon>
        <taxon>Ophiocordycipitaceae</taxon>
        <taxon>Hirsutella</taxon>
    </lineage>
</organism>
<keyword evidence="7" id="KW-1185">Reference proteome</keyword>
<feature type="region of interest" description="Disordered" evidence="4">
    <location>
        <begin position="1"/>
        <end position="32"/>
    </location>
</feature>
<evidence type="ECO:0000313" key="7">
    <source>
        <dbReference type="Proteomes" id="UP000054481"/>
    </source>
</evidence>
<keyword evidence="1" id="KW-0677">Repeat</keyword>
<evidence type="ECO:0000313" key="6">
    <source>
        <dbReference type="EMBL" id="KJZ72458.1"/>
    </source>
</evidence>
<sequence>MADSVVEKTRPDAAVDNGENVDANQAAPASEAVPIEAEAVDAEVVDVEADHDIKSRKVSLADLSAKGATLYAQRKYEGASDIFSKASVLQAEMNGETAPENAEILFHYGRSLFKVGQSKSDVLGGTAAEKQPAKANGSSKEPAAGALDESASAVAAKAKQAGAEDVKESKAEGTTGVAGDAKKPLFQFTGDENFDQSDEEDEEGADEEGQEEEDDDLATSFEILDLARVCYLKQLEKLTEEEQAGKGKEVAQQDSPAVRHIKERLADTHDCLAEISLENERYPSAIEDGRVSLKYKVELYPEDSEIVAEAHYKLSLALEFASITESADDGTNAKRAAVDQDLRDEAVREMELAIKSFKLKMQGKEVDLATMASPEDNDAVRMAINEMKEVVADMEQRLVDLRKDPIDTSALPGAELLGGILGTALGQSPAAAEALVAEAAKNATDLTGLVRKKKAKDADADADAAAGSKRKADELAPLAAVDNDTGSASPKKPRLDDAAEQA</sequence>